<dbReference type="Pfam" id="PF02906">
    <property type="entry name" value="Fe_hyd_lg_C"/>
    <property type="match status" value="1"/>
</dbReference>
<evidence type="ECO:0000259" key="7">
    <source>
        <dbReference type="PROSITE" id="PS51656"/>
    </source>
</evidence>
<feature type="domain" description="4Fe-4S ferredoxin-type" evidence="6">
    <location>
        <begin position="31"/>
        <end position="60"/>
    </location>
</feature>
<dbReference type="GO" id="GO:0046872">
    <property type="term" value="F:metal ion binding"/>
    <property type="evidence" value="ECO:0007669"/>
    <property type="project" value="UniProtKB-KW"/>
</dbReference>
<proteinExistence type="predicted"/>
<dbReference type="PROSITE" id="PS51379">
    <property type="entry name" value="4FE4S_FER_2"/>
    <property type="match status" value="2"/>
</dbReference>
<dbReference type="Pfam" id="PF13237">
    <property type="entry name" value="Fer4_10"/>
    <property type="match status" value="1"/>
</dbReference>
<dbReference type="InterPro" id="IPR050340">
    <property type="entry name" value="Cytosolic_Fe-S_CAF"/>
</dbReference>
<dbReference type="Pfam" id="PF00989">
    <property type="entry name" value="PAS"/>
    <property type="match status" value="1"/>
</dbReference>
<dbReference type="Gene3D" id="1.10.15.40">
    <property type="entry name" value="Electron transport complex subunit B, putative Fe-S cluster"/>
    <property type="match status" value="1"/>
</dbReference>
<dbReference type="GO" id="GO:0051539">
    <property type="term" value="F:4 iron, 4 sulfur cluster binding"/>
    <property type="evidence" value="ECO:0007669"/>
    <property type="project" value="UniProtKB-KW"/>
</dbReference>
<dbReference type="GO" id="GO:0006355">
    <property type="term" value="P:regulation of DNA-templated transcription"/>
    <property type="evidence" value="ECO:0007669"/>
    <property type="project" value="InterPro"/>
</dbReference>
<keyword evidence="3" id="KW-0408">Iron</keyword>
<evidence type="ECO:0000313" key="9">
    <source>
        <dbReference type="Proteomes" id="UP000176244"/>
    </source>
</evidence>
<dbReference type="InterPro" id="IPR000014">
    <property type="entry name" value="PAS"/>
</dbReference>
<evidence type="ECO:0000256" key="4">
    <source>
        <dbReference type="ARBA" id="ARBA00023014"/>
    </source>
</evidence>
<dbReference type="InterPro" id="IPR035965">
    <property type="entry name" value="PAS-like_dom_sf"/>
</dbReference>
<dbReference type="STRING" id="52694.ACWI_35610"/>
<dbReference type="RefSeq" id="WP_070372787.1">
    <property type="nucleotide sequence ID" value="NZ_LKEU01000050.1"/>
</dbReference>
<dbReference type="Proteomes" id="UP000176244">
    <property type="component" value="Unassembled WGS sequence"/>
</dbReference>
<dbReference type="InterPro" id="IPR017896">
    <property type="entry name" value="4Fe4S_Fe-S-bd"/>
</dbReference>
<dbReference type="EC" id="1.12.7.2" evidence="8"/>
<dbReference type="SUPFAM" id="SSF53920">
    <property type="entry name" value="Fe-only hydrogenase"/>
    <property type="match status" value="1"/>
</dbReference>
<dbReference type="InterPro" id="IPR017900">
    <property type="entry name" value="4Fe4S_Fe_S_CS"/>
</dbReference>
<comment type="caution">
    <text evidence="8">The sequence shown here is derived from an EMBL/GenBank/DDBJ whole genome shotgun (WGS) entry which is preliminary data.</text>
</comment>
<evidence type="ECO:0000313" key="8">
    <source>
        <dbReference type="EMBL" id="OFV69023.1"/>
    </source>
</evidence>
<sequence length="567" mass="64968">MSIINFSKNKCRNCYKCIRNCPVKAIKLKDKHAQIIQSMCIGCGVCIATCPHNAKEIHSDVDTIKQWLKTEQVVLSLSAVFPTAYYLDHPRQYLGILRELGFTIIEETSIGAEVVAKAYADEYRSDKKFIISSSCAAIKNLIEIYYPQYLSSLSRQVSPMIAHGKILREKYPNAKIVYAGSCLAKKMEVHDKDVRGIIDGVLTFDEIDSWIKKENIIPNKMPMEEFNAIGTNTGRLYPITGGLAKNSVENLDGSRKILRIDGVRDCMEFLDEIHQLDKKYWIEMNACEEGCVNGPGNIHSPLSKYEKVEMLQTYIDLNSKKEPSTDIPAVDTRRSFHKRPVHHLGEVPTEELEKILNQMSKFTERDELNCGTCGYETCRDKARAVYWNMAELDMCLPLITSKTEAISNLIITTTPNAIAVLDKKFRIIEFNAAAERLFNMKKEDVMRYNFVDALDYNPFRKLNHDRGNTYTGKGHYERENRTFMEILTYIPEQELYMGIFIDITRQEKQEQDMQKIQEETLKMAQRVIDKQMRVAHEIAGLLGETTAETKVTLTKLQKVVTSREVEV</sequence>
<feature type="domain" description="4Fe-4S ferredoxin-type" evidence="6">
    <location>
        <begin position="2"/>
        <end position="30"/>
    </location>
</feature>
<dbReference type="CDD" id="cd00130">
    <property type="entry name" value="PAS"/>
    <property type="match status" value="1"/>
</dbReference>
<evidence type="ECO:0000256" key="3">
    <source>
        <dbReference type="ARBA" id="ARBA00023004"/>
    </source>
</evidence>
<dbReference type="InterPro" id="IPR009016">
    <property type="entry name" value="Fe_hydrogenase"/>
</dbReference>
<keyword evidence="8" id="KW-0560">Oxidoreductase</keyword>
<dbReference type="PANTHER" id="PTHR11615">
    <property type="entry name" value="NITRATE, FORMATE, IRON DEHYDROGENASE"/>
    <property type="match status" value="1"/>
</dbReference>
<gene>
    <name evidence="8" type="ORF">ACWI_35610</name>
</gene>
<dbReference type="EMBL" id="LKEU01000050">
    <property type="protein sequence ID" value="OFV69023.1"/>
    <property type="molecule type" value="Genomic_DNA"/>
</dbReference>
<dbReference type="InterPro" id="IPR004108">
    <property type="entry name" value="Fe_hydrogenase_lsu_C"/>
</dbReference>
<name>A0A1F2PCQ5_9FIRM</name>
<keyword evidence="4" id="KW-0411">Iron-sulfur</keyword>
<dbReference type="GO" id="GO:0008901">
    <property type="term" value="F:ferredoxin hydrogenase activity"/>
    <property type="evidence" value="ECO:0007669"/>
    <property type="project" value="UniProtKB-EC"/>
</dbReference>
<evidence type="ECO:0000259" key="6">
    <source>
        <dbReference type="PROSITE" id="PS51379"/>
    </source>
</evidence>
<dbReference type="OrthoDB" id="9798098at2"/>
<evidence type="ECO:0000259" key="5">
    <source>
        <dbReference type="PROSITE" id="PS50112"/>
    </source>
</evidence>
<dbReference type="Gene3D" id="3.30.450.20">
    <property type="entry name" value="PAS domain"/>
    <property type="match status" value="1"/>
</dbReference>
<dbReference type="InterPro" id="IPR013767">
    <property type="entry name" value="PAS_fold"/>
</dbReference>
<dbReference type="SUPFAM" id="SSF54862">
    <property type="entry name" value="4Fe-4S ferredoxins"/>
    <property type="match status" value="1"/>
</dbReference>
<organism evidence="8 9">
    <name type="scientific">Acetobacterium wieringae</name>
    <dbReference type="NCBI Taxonomy" id="52694"/>
    <lineage>
        <taxon>Bacteria</taxon>
        <taxon>Bacillati</taxon>
        <taxon>Bacillota</taxon>
        <taxon>Clostridia</taxon>
        <taxon>Eubacteriales</taxon>
        <taxon>Eubacteriaceae</taxon>
        <taxon>Acetobacterium</taxon>
    </lineage>
</organism>
<feature type="domain" description="4Fe-4S" evidence="7">
    <location>
        <begin position="350"/>
        <end position="412"/>
    </location>
</feature>
<dbReference type="Gene3D" id="3.40.950.10">
    <property type="entry name" value="Fe-only Hydrogenase (Larger Subunit), Chain L, domain 3"/>
    <property type="match status" value="1"/>
</dbReference>
<evidence type="ECO:0000256" key="2">
    <source>
        <dbReference type="ARBA" id="ARBA00022723"/>
    </source>
</evidence>
<dbReference type="Pfam" id="PF04060">
    <property type="entry name" value="FeS"/>
    <property type="match status" value="1"/>
</dbReference>
<dbReference type="SUPFAM" id="SSF55785">
    <property type="entry name" value="PYP-like sensor domain (PAS domain)"/>
    <property type="match status" value="1"/>
</dbReference>
<feature type="domain" description="PAS" evidence="5">
    <location>
        <begin position="403"/>
        <end position="446"/>
    </location>
</feature>
<dbReference type="AlphaFoldDB" id="A0A1F2PCQ5"/>
<dbReference type="PROSITE" id="PS50112">
    <property type="entry name" value="PAS"/>
    <property type="match status" value="1"/>
</dbReference>
<dbReference type="Gene3D" id="3.30.70.20">
    <property type="match status" value="1"/>
</dbReference>
<evidence type="ECO:0000256" key="1">
    <source>
        <dbReference type="ARBA" id="ARBA00022485"/>
    </source>
</evidence>
<dbReference type="PROSITE" id="PS51656">
    <property type="entry name" value="4FE4S"/>
    <property type="match status" value="1"/>
</dbReference>
<keyword evidence="2" id="KW-0479">Metal-binding</keyword>
<reference evidence="8 9" key="1">
    <citation type="submission" date="2015-09" db="EMBL/GenBank/DDBJ databases">
        <title>Genome sequence of Acetobacterium wieringae DSM 1911.</title>
        <authorList>
            <person name="Poehlein A."/>
            <person name="Bengelsdorf F.R."/>
            <person name="Schiel-Bengelsdorf B."/>
            <person name="Duerre P."/>
            <person name="Daniel R."/>
        </authorList>
    </citation>
    <scope>NUCLEOTIDE SEQUENCE [LARGE SCALE GENOMIC DNA]</scope>
    <source>
        <strain evidence="8 9">DSM 1911</strain>
    </source>
</reference>
<dbReference type="PROSITE" id="PS00198">
    <property type="entry name" value="4FE4S_FER_1"/>
    <property type="match status" value="1"/>
</dbReference>
<dbReference type="InterPro" id="IPR007202">
    <property type="entry name" value="4Fe-4S_dom"/>
</dbReference>
<protein>
    <submittedName>
        <fullName evidence="8">Iron hydrogenase 1</fullName>
        <ecNumber evidence="8">1.12.7.2</ecNumber>
    </submittedName>
</protein>
<accession>A0A1F2PCQ5</accession>
<keyword evidence="1" id="KW-0004">4Fe-4S</keyword>